<sequence length="74" mass="8325">MFWHRNQDKSFYGVSIGMILVGTIIFVFGALGWWVNLNADDVVIAFPSFKVIGGLIIMALGYIQLELGLLRLHK</sequence>
<name>A0A1F5EB56_9BACT</name>
<reference evidence="2 3" key="1">
    <citation type="journal article" date="2016" name="Nat. Commun.">
        <title>Thousands of microbial genomes shed light on interconnected biogeochemical processes in an aquifer system.</title>
        <authorList>
            <person name="Anantharaman K."/>
            <person name="Brown C.T."/>
            <person name="Hug L.A."/>
            <person name="Sharon I."/>
            <person name="Castelle C.J."/>
            <person name="Probst A.J."/>
            <person name="Thomas B.C."/>
            <person name="Singh A."/>
            <person name="Wilkins M.J."/>
            <person name="Karaoz U."/>
            <person name="Brodie E.L."/>
            <person name="Williams K.H."/>
            <person name="Hubbard S.S."/>
            <person name="Banfield J.F."/>
        </authorList>
    </citation>
    <scope>NUCLEOTIDE SEQUENCE [LARGE SCALE GENOMIC DNA]</scope>
</reference>
<keyword evidence="1" id="KW-0472">Membrane</keyword>
<comment type="caution">
    <text evidence="2">The sequence shown here is derived from an EMBL/GenBank/DDBJ whole genome shotgun (WGS) entry which is preliminary data.</text>
</comment>
<dbReference type="AlphaFoldDB" id="A0A1F5EB56"/>
<evidence type="ECO:0000313" key="3">
    <source>
        <dbReference type="Proteomes" id="UP000177481"/>
    </source>
</evidence>
<protein>
    <submittedName>
        <fullName evidence="2">Uncharacterized protein</fullName>
    </submittedName>
</protein>
<accession>A0A1F5EB56</accession>
<evidence type="ECO:0000313" key="2">
    <source>
        <dbReference type="EMBL" id="OGD64464.1"/>
    </source>
</evidence>
<feature type="transmembrane region" description="Helical" evidence="1">
    <location>
        <begin position="12"/>
        <end position="36"/>
    </location>
</feature>
<evidence type="ECO:0000256" key="1">
    <source>
        <dbReference type="SAM" id="Phobius"/>
    </source>
</evidence>
<keyword evidence="1" id="KW-1133">Transmembrane helix</keyword>
<proteinExistence type="predicted"/>
<dbReference type="EMBL" id="MEZX01000002">
    <property type="protein sequence ID" value="OGD64464.1"/>
    <property type="molecule type" value="Genomic_DNA"/>
</dbReference>
<dbReference type="Proteomes" id="UP000177481">
    <property type="component" value="Unassembled WGS sequence"/>
</dbReference>
<gene>
    <name evidence="2" type="ORF">A3A71_00155</name>
</gene>
<keyword evidence="1" id="KW-0812">Transmembrane</keyword>
<organism evidence="2 3">
    <name type="scientific">Candidatus Berkelbacteria bacterium RIFCSPLOWO2_01_FULL_50_28</name>
    <dbReference type="NCBI Taxonomy" id="1797471"/>
    <lineage>
        <taxon>Bacteria</taxon>
        <taxon>Candidatus Berkelbacteria</taxon>
    </lineage>
</organism>
<feature type="transmembrane region" description="Helical" evidence="1">
    <location>
        <begin position="42"/>
        <end position="65"/>
    </location>
</feature>